<evidence type="ECO:0000313" key="5">
    <source>
        <dbReference type="Proteomes" id="UP000705230"/>
    </source>
</evidence>
<evidence type="ECO:0000256" key="1">
    <source>
        <dbReference type="ARBA" id="ARBA00004442"/>
    </source>
</evidence>
<evidence type="ECO:0000256" key="2">
    <source>
        <dbReference type="ARBA" id="ARBA00023136"/>
    </source>
</evidence>
<comment type="subcellular location">
    <subcellularLocation>
        <location evidence="1">Cell outer membrane</location>
    </subcellularLocation>
</comment>
<name>A0A937M3B3_9GAMM</name>
<dbReference type="GO" id="GO:0009279">
    <property type="term" value="C:cell outer membrane"/>
    <property type="evidence" value="ECO:0007669"/>
    <property type="project" value="UniProtKB-SubCell"/>
</dbReference>
<dbReference type="Proteomes" id="UP000705230">
    <property type="component" value="Unassembled WGS sequence"/>
</dbReference>
<protein>
    <recommendedName>
        <fullName evidence="6">TonB-dependent receptor</fullName>
    </recommendedName>
</protein>
<proteinExistence type="predicted"/>
<evidence type="ECO:0000256" key="3">
    <source>
        <dbReference type="ARBA" id="ARBA00023237"/>
    </source>
</evidence>
<evidence type="ECO:0000313" key="4">
    <source>
        <dbReference type="EMBL" id="MBL6903815.1"/>
    </source>
</evidence>
<dbReference type="EMBL" id="JADHSG010000020">
    <property type="protein sequence ID" value="MBL6903815.1"/>
    <property type="molecule type" value="Genomic_DNA"/>
</dbReference>
<organism evidence="4 5">
    <name type="scientific">SAR86 cluster bacterium</name>
    <dbReference type="NCBI Taxonomy" id="2030880"/>
    <lineage>
        <taxon>Bacteria</taxon>
        <taxon>Pseudomonadati</taxon>
        <taxon>Pseudomonadota</taxon>
        <taxon>Gammaproteobacteria</taxon>
        <taxon>SAR86 cluster</taxon>
    </lineage>
</organism>
<keyword evidence="2" id="KW-0472">Membrane</keyword>
<dbReference type="AlphaFoldDB" id="A0A937M3B3"/>
<comment type="caution">
    <text evidence="4">The sequence shown here is derived from an EMBL/GenBank/DDBJ whole genome shotgun (WGS) entry which is preliminary data.</text>
</comment>
<accession>A0A937M3B3</accession>
<dbReference type="Gene3D" id="2.40.170.20">
    <property type="entry name" value="TonB-dependent receptor, beta-barrel domain"/>
    <property type="match status" value="1"/>
</dbReference>
<keyword evidence="3" id="KW-0998">Cell outer membrane</keyword>
<dbReference type="SUPFAM" id="SSF56935">
    <property type="entry name" value="Porins"/>
    <property type="match status" value="1"/>
</dbReference>
<gene>
    <name evidence="4" type="ORF">ISR29_06405</name>
</gene>
<evidence type="ECO:0008006" key="6">
    <source>
        <dbReference type="Google" id="ProtNLM"/>
    </source>
</evidence>
<sequence length="82" mass="9768">RLSYNWRDESYAGEDEFNPLFIEARGQLDFNASYIINDNAVVFIEGLNISDQDVRLFSRYKEMLFLYQDHGPIYKAGIRYKF</sequence>
<feature type="non-terminal residue" evidence="4">
    <location>
        <position position="1"/>
    </location>
</feature>
<dbReference type="InterPro" id="IPR036942">
    <property type="entry name" value="Beta-barrel_TonB_sf"/>
</dbReference>
<reference evidence="4" key="1">
    <citation type="submission" date="2020-10" db="EMBL/GenBank/DDBJ databases">
        <title>Microbiome of the Black Sea water column analyzed by genome centric metagenomics.</title>
        <authorList>
            <person name="Cabello-Yeves P.J."/>
            <person name="Callieri C."/>
            <person name="Picazo A."/>
            <person name="Mehrshad M."/>
            <person name="Haro-Moreno J.M."/>
            <person name="Roda-Garcia J."/>
            <person name="Dzembekova N."/>
            <person name="Slabakova V."/>
            <person name="Slabakova N."/>
            <person name="Moncheva S."/>
            <person name="Rodriguez-Valera F."/>
        </authorList>
    </citation>
    <scope>NUCLEOTIDE SEQUENCE</scope>
    <source>
        <strain evidence="4">BS30m-G43</strain>
    </source>
</reference>